<evidence type="ECO:0000313" key="4">
    <source>
        <dbReference type="EMBL" id="HGT40854.1"/>
    </source>
</evidence>
<organism evidence="4">
    <name type="scientific">Schlesneria paludicola</name>
    <dbReference type="NCBI Taxonomy" id="360056"/>
    <lineage>
        <taxon>Bacteria</taxon>
        <taxon>Pseudomonadati</taxon>
        <taxon>Planctomycetota</taxon>
        <taxon>Planctomycetia</taxon>
        <taxon>Planctomycetales</taxon>
        <taxon>Planctomycetaceae</taxon>
        <taxon>Schlesneria</taxon>
    </lineage>
</organism>
<dbReference type="InterPro" id="IPR001434">
    <property type="entry name" value="OmcB-like_DUF11"/>
</dbReference>
<proteinExistence type="predicted"/>
<gene>
    <name evidence="4" type="ORF">ENS64_16540</name>
</gene>
<feature type="domain" description="DUF11" evidence="3">
    <location>
        <begin position="638"/>
        <end position="722"/>
    </location>
</feature>
<evidence type="ECO:0000256" key="1">
    <source>
        <dbReference type="SAM" id="MobiDB-lite"/>
    </source>
</evidence>
<evidence type="ECO:0000256" key="2">
    <source>
        <dbReference type="SAM" id="Phobius"/>
    </source>
</evidence>
<feature type="domain" description="DUF11" evidence="3">
    <location>
        <begin position="528"/>
        <end position="608"/>
    </location>
</feature>
<dbReference type="InterPro" id="IPR047589">
    <property type="entry name" value="DUF11_rpt"/>
</dbReference>
<dbReference type="Gene3D" id="2.60.40.10">
    <property type="entry name" value="Immunoglobulins"/>
    <property type="match status" value="3"/>
</dbReference>
<evidence type="ECO:0000259" key="3">
    <source>
        <dbReference type="Pfam" id="PF01345"/>
    </source>
</evidence>
<name>A0A7C4LN53_9PLAN</name>
<feature type="transmembrane region" description="Helical" evidence="2">
    <location>
        <begin position="7"/>
        <end position="24"/>
    </location>
</feature>
<feature type="compositionally biased region" description="Polar residues" evidence="1">
    <location>
        <begin position="242"/>
        <end position="262"/>
    </location>
</feature>
<dbReference type="PANTHER" id="PTHR34819">
    <property type="entry name" value="LARGE CYSTEINE-RICH PERIPLASMIC PROTEIN OMCB"/>
    <property type="match status" value="1"/>
</dbReference>
<feature type="region of interest" description="Disordered" evidence="1">
    <location>
        <begin position="161"/>
        <end position="410"/>
    </location>
</feature>
<feature type="compositionally biased region" description="Basic and acidic residues" evidence="1">
    <location>
        <begin position="107"/>
        <end position="118"/>
    </location>
</feature>
<sequence length="860" mass="90558">MGSIGKIAAMSVVIGVGLVVVWQAQQGMKLGLPSRLVESHSAAPSQASEPESGTAVLAASSTLDEQVIGEQAVAPFSVGPLFGDEASQSSLRKTQTDSSSTAPAELADARAAARDSTETEIRYHRQTVSDRTVAADADHDPFGSDLTAAASERVDAAIAEEDPFASAPQLPQRSPPTPQRVRGGEPAVRTADVSLSELDAQPAVLPVAADSNPLPEQPPVDDAADPFAVAAPPAMEDLPRKGNSSTRSPNERSSPSTNQPFSNRDRTSPGVAGPLPDLLDEESAASFGDSAAEPVAADDQRLLNLGEPAPLKSPPRSRPTAQETADPFGPEPVLPVADAPALLPSDDAPLAPERTPVSDPAIERQRPESSVGRSPRGANPPELPPRQKSVDLLKGDGQVPGNAPRGVQEPRLTIQKIAPPKAVLGEELVYAVIIKNVGGSPASQVVVEDRIPKGARLIGTAPRAELMDKRLIWKLGTLQPNEERKIAIKVIPEEEGPLGSVAKVNFVSEVAAEIVVTAPQLKLRVTAPAEVKIGDEVELVFTISNPGNGDARNVVLRSLLPEGLRHPSGNDLEYVVGDLPAGQSREVPLSVTAVKIGRLLHKALVTGEGNVTADAETTLDVFGEQLVLTRKGQNRAFVGKPTMVVNQVGNEGDRPVARVQVTEVVPAGFEFVEASQGGRFDPKTRTITWTVGPVAPGEEQSVSATLLPKSTGRYEGTVTAAGMTGSVATVKASVTVEGVPALTIEPLDDQRVVAVGETVRTQIQLRNRGTARAQRVGLSILVPDELRVLSAKGPSAHEIVGQQVIFEPVAELGPRDSATYELELEAVSEGDSRLDLQMYAEHLRRPVRHEEVLQVVSPSN</sequence>
<feature type="domain" description="DUF11" evidence="3">
    <location>
        <begin position="414"/>
        <end position="503"/>
    </location>
</feature>
<comment type="caution">
    <text evidence="4">The sequence shown here is derived from an EMBL/GenBank/DDBJ whole genome shotgun (WGS) entry which is preliminary data.</text>
</comment>
<keyword evidence="2" id="KW-0472">Membrane</keyword>
<accession>A0A7C4LN53</accession>
<feature type="region of interest" description="Disordered" evidence="1">
    <location>
        <begin position="87"/>
        <end position="118"/>
    </location>
</feature>
<dbReference type="InterPro" id="IPR051172">
    <property type="entry name" value="Chlamydia_OmcB"/>
</dbReference>
<feature type="compositionally biased region" description="Low complexity" evidence="1">
    <location>
        <begin position="225"/>
        <end position="234"/>
    </location>
</feature>
<reference evidence="4" key="1">
    <citation type="journal article" date="2020" name="mSystems">
        <title>Genome- and Community-Level Interaction Insights into Carbon Utilization and Element Cycling Functions of Hydrothermarchaeota in Hydrothermal Sediment.</title>
        <authorList>
            <person name="Zhou Z."/>
            <person name="Liu Y."/>
            <person name="Xu W."/>
            <person name="Pan J."/>
            <person name="Luo Z.H."/>
            <person name="Li M."/>
        </authorList>
    </citation>
    <scope>NUCLEOTIDE SEQUENCE [LARGE SCALE GENOMIC DNA]</scope>
    <source>
        <strain evidence="4">SpSt-508</strain>
    </source>
</reference>
<keyword evidence="2" id="KW-1133">Transmembrane helix</keyword>
<dbReference type="EMBL" id="DSVQ01000019">
    <property type="protein sequence ID" value="HGT40854.1"/>
    <property type="molecule type" value="Genomic_DNA"/>
</dbReference>
<dbReference type="NCBIfam" id="TIGR01451">
    <property type="entry name" value="B_ant_repeat"/>
    <property type="match status" value="1"/>
</dbReference>
<dbReference type="Pfam" id="PF01345">
    <property type="entry name" value="DUF11"/>
    <property type="match status" value="3"/>
</dbReference>
<feature type="compositionally biased region" description="Polar residues" evidence="1">
    <location>
        <begin position="87"/>
        <end position="102"/>
    </location>
</feature>
<feature type="compositionally biased region" description="Low complexity" evidence="1">
    <location>
        <begin position="334"/>
        <end position="353"/>
    </location>
</feature>
<protein>
    <submittedName>
        <fullName evidence="4">DUF11 domain-containing protein</fullName>
    </submittedName>
</protein>
<dbReference type="Gene3D" id="2.60.40.1170">
    <property type="entry name" value="Mu homology domain, subdomain B"/>
    <property type="match status" value="1"/>
</dbReference>
<dbReference type="InterPro" id="IPR013783">
    <property type="entry name" value="Ig-like_fold"/>
</dbReference>
<keyword evidence="2" id="KW-0812">Transmembrane</keyword>
<dbReference type="AlphaFoldDB" id="A0A7C4LN53"/>